<dbReference type="Gene3D" id="3.40.1420.30">
    <property type="match status" value="1"/>
</dbReference>
<evidence type="ECO:0000313" key="2">
    <source>
        <dbReference type="Proteomes" id="UP000323188"/>
    </source>
</evidence>
<organism evidence="1 2">
    <name type="scientific">Maribacter flavus</name>
    <dbReference type="NCBI Taxonomy" id="1658664"/>
    <lineage>
        <taxon>Bacteria</taxon>
        <taxon>Pseudomonadati</taxon>
        <taxon>Bacteroidota</taxon>
        <taxon>Flavobacteriia</taxon>
        <taxon>Flavobacteriales</taxon>
        <taxon>Flavobacteriaceae</taxon>
        <taxon>Maribacter</taxon>
    </lineage>
</organism>
<dbReference type="Proteomes" id="UP000323188">
    <property type="component" value="Unassembled WGS sequence"/>
</dbReference>
<proteinExistence type="predicted"/>
<reference evidence="1 2" key="1">
    <citation type="submission" date="2019-09" db="EMBL/GenBank/DDBJ databases">
        <authorList>
            <person name="Khan S.A."/>
            <person name="Jeon C.O."/>
            <person name="Chun B.H."/>
            <person name="Jeong S.E."/>
        </authorList>
    </citation>
    <scope>NUCLEOTIDE SEQUENCE [LARGE SCALE GENOMIC DNA]</scope>
    <source>
        <strain evidence="1 2">KCTC 42508</strain>
    </source>
</reference>
<dbReference type="SUPFAM" id="SSF160574">
    <property type="entry name" value="BT0923-like"/>
    <property type="match status" value="1"/>
</dbReference>
<protein>
    <submittedName>
        <fullName evidence="1">Uncharacterized protein</fullName>
    </submittedName>
</protein>
<name>A0A5B2U0P9_9FLAO</name>
<evidence type="ECO:0000313" key="1">
    <source>
        <dbReference type="EMBL" id="KAA2219560.1"/>
    </source>
</evidence>
<dbReference type="EMBL" id="VUOE01000001">
    <property type="protein sequence ID" value="KAA2219560.1"/>
    <property type="molecule type" value="Genomic_DNA"/>
</dbReference>
<dbReference type="RefSeq" id="WP_154917975.1">
    <property type="nucleotide sequence ID" value="NZ_VUOE01000001.1"/>
</dbReference>
<dbReference type="PROSITE" id="PS51257">
    <property type="entry name" value="PROKAR_LIPOPROTEIN"/>
    <property type="match status" value="1"/>
</dbReference>
<accession>A0A5B2U0P9</accession>
<gene>
    <name evidence="1" type="ORF">F0361_08170</name>
</gene>
<comment type="caution">
    <text evidence="1">The sequence shown here is derived from an EMBL/GenBank/DDBJ whole genome shotgun (WGS) entry which is preliminary data.</text>
</comment>
<dbReference type="AlphaFoldDB" id="A0A5B2U0P9"/>
<sequence length="193" mass="23019">MKSYSLLTLLILIGCFVNAQNKYEREYRIRKSQFPSTAMDLIDDTLDDAKRIRFYRETDSTKISYEAKFKKDRLWYSVEFDEDGTLEDVEILIKEVDIPSDSMKIILKYLDNSFTKYRIKRIQQQYPISKEEPTEKTIRNAFQNLILPSINYEFIVAGKKDKEYFDYELLFGSDGSFKKMRKSLPPNYDHVLY</sequence>